<dbReference type="InterPro" id="IPR043128">
    <property type="entry name" value="Rev_trsase/Diguanyl_cyclase"/>
</dbReference>
<evidence type="ECO:0000313" key="5">
    <source>
        <dbReference type="RefSeq" id="XP_010909350.1"/>
    </source>
</evidence>
<feature type="domain" description="Integrase zinc-binding" evidence="3">
    <location>
        <begin position="479"/>
        <end position="526"/>
    </location>
</feature>
<sequence length="595" mass="68540">MARQCFTAKLWVEEQSMVSQLELPIGLDARDDLAGEHTRPSENLVEILLRKENSHQTMKIGSSIDQVTKARLIAFLQENADLFVWTVVDMSGKTQRMILFGLKNGGATYQRLVNKIFKDQINRNMKIYVDDMLMQLNHTKRAFGVSFGKFLRFIVSRRGIEVNPEKIKAILEMSPSRNTIECQKAFEELKQYLNLAPLLIKPQLGEELLLYLVVSLSAISSVLIREGRIQKSVYYSSKVLQDTEISRSRQSFTVRTCRDVLQNGPYNSEFDIKFHPRPSIKAQVLVDFILECTIPDEEGSEAVESSSTVLEEQINMNLDLEDQWILHVDGSSNSSGSGVGVILTGSEGDVAEYALWSSVTQLVTGQVKDEYEAREKNMKRYLEKVLRTQNTRVDALSKLAVFLPSEFQKGTYIEIEEEPYWIDPLLKYLRLDELPSDSWEAWKIRKQAVRYVLHDDKLYKRSFFLPLLRCLRSSKADYALREVHKEIYENHLGIKILSYKILQQGYYWPLMQKNASDFVRCDRCQKIFNVQHQPAVPLLSSLYDLSLSGEWTSWVSFLKPQTVQRLSTFENSVKILKLNNASPQSDTHRQMGRSK</sequence>
<evidence type="ECO:0000259" key="1">
    <source>
        <dbReference type="Pfam" id="PF00078"/>
    </source>
</evidence>
<name>A0A6I9QH32_ELAGV</name>
<dbReference type="Proteomes" id="UP000504607">
    <property type="component" value="Unplaced"/>
</dbReference>
<dbReference type="InterPro" id="IPR043502">
    <property type="entry name" value="DNA/RNA_pol_sf"/>
</dbReference>
<protein>
    <submittedName>
        <fullName evidence="5">Uncharacterized protein LOC105035479</fullName>
    </submittedName>
</protein>
<evidence type="ECO:0000313" key="4">
    <source>
        <dbReference type="Proteomes" id="UP000504607"/>
    </source>
</evidence>
<dbReference type="InterPro" id="IPR041588">
    <property type="entry name" value="Integrase_H2C2"/>
</dbReference>
<dbReference type="InParanoid" id="A0A6I9QH32"/>
<dbReference type="Gene3D" id="3.30.70.270">
    <property type="match status" value="1"/>
</dbReference>
<gene>
    <name evidence="5" type="primary">LOC105035479</name>
</gene>
<dbReference type="Pfam" id="PF00078">
    <property type="entry name" value="RVT_1"/>
    <property type="match status" value="1"/>
</dbReference>
<dbReference type="InterPro" id="IPR041577">
    <property type="entry name" value="RT_RNaseH_2"/>
</dbReference>
<evidence type="ECO:0000259" key="2">
    <source>
        <dbReference type="Pfam" id="PF17919"/>
    </source>
</evidence>
<dbReference type="SUPFAM" id="SSF56672">
    <property type="entry name" value="DNA/RNA polymerases"/>
    <property type="match status" value="1"/>
</dbReference>
<feature type="domain" description="Reverse transcriptase/retrotransposon-derived protein RNase H-like" evidence="2">
    <location>
        <begin position="181"/>
        <end position="248"/>
    </location>
</feature>
<dbReference type="PANTHER" id="PTHR48475:SF2">
    <property type="entry name" value="RIBONUCLEASE H"/>
    <property type="match status" value="1"/>
</dbReference>
<accession>A0A6I9QH32</accession>
<reference evidence="5" key="1">
    <citation type="submission" date="2025-08" db="UniProtKB">
        <authorList>
            <consortium name="RefSeq"/>
        </authorList>
    </citation>
    <scope>IDENTIFICATION</scope>
</reference>
<dbReference type="PANTHER" id="PTHR48475">
    <property type="entry name" value="RIBONUCLEASE H"/>
    <property type="match status" value="1"/>
</dbReference>
<organism evidence="4 5">
    <name type="scientific">Elaeis guineensis var. tenera</name>
    <name type="common">Oil palm</name>
    <dbReference type="NCBI Taxonomy" id="51953"/>
    <lineage>
        <taxon>Eukaryota</taxon>
        <taxon>Viridiplantae</taxon>
        <taxon>Streptophyta</taxon>
        <taxon>Embryophyta</taxon>
        <taxon>Tracheophyta</taxon>
        <taxon>Spermatophyta</taxon>
        <taxon>Magnoliopsida</taxon>
        <taxon>Liliopsida</taxon>
        <taxon>Arecaceae</taxon>
        <taxon>Arecoideae</taxon>
        <taxon>Cocoseae</taxon>
        <taxon>Elaeidinae</taxon>
        <taxon>Elaeis</taxon>
    </lineage>
</organism>
<evidence type="ECO:0000259" key="3">
    <source>
        <dbReference type="Pfam" id="PF17921"/>
    </source>
</evidence>
<keyword evidence="4" id="KW-1185">Reference proteome</keyword>
<dbReference type="Gene3D" id="1.10.340.70">
    <property type="match status" value="1"/>
</dbReference>
<dbReference type="OrthoDB" id="786261at2759"/>
<dbReference type="RefSeq" id="XP_010909350.1">
    <property type="nucleotide sequence ID" value="XM_010911048.1"/>
</dbReference>
<dbReference type="Pfam" id="PF17921">
    <property type="entry name" value="Integrase_H2C2"/>
    <property type="match status" value="1"/>
</dbReference>
<feature type="domain" description="Reverse transcriptase" evidence="1">
    <location>
        <begin position="94"/>
        <end position="171"/>
    </location>
</feature>
<dbReference type="AlphaFoldDB" id="A0A6I9QH32"/>
<dbReference type="InterPro" id="IPR000477">
    <property type="entry name" value="RT_dom"/>
</dbReference>
<proteinExistence type="predicted"/>
<dbReference type="Pfam" id="PF17919">
    <property type="entry name" value="RT_RNaseH_2"/>
    <property type="match status" value="1"/>
</dbReference>